<dbReference type="KEGG" id="bvv:BHK69_09420"/>
<gene>
    <name evidence="2" type="ORF">BHK69_09420</name>
</gene>
<dbReference type="EMBL" id="CP017147">
    <property type="protein sequence ID" value="AOO80655.1"/>
    <property type="molecule type" value="Genomic_DNA"/>
</dbReference>
<reference evidence="2 3" key="1">
    <citation type="journal article" date="2015" name="Antonie Van Leeuwenhoek">
        <title>Bosea vaviloviae sp. nov., a new species of slow-growing rhizobia isolated from nodules of the relict species Vavilovia formosa (Stev.) Fed.</title>
        <authorList>
            <person name="Safronova V.I."/>
            <person name="Kuznetsova I.G."/>
            <person name="Sazanova A.L."/>
            <person name="Kimeklis A.K."/>
            <person name="Belimov A.A."/>
            <person name="Andronov E.E."/>
            <person name="Pinaev A.G."/>
            <person name="Chizhevskaya E.P."/>
            <person name="Pukhaev A.R."/>
            <person name="Popov K.P."/>
            <person name="Willems A."/>
            <person name="Tikhonovich I.A."/>
        </authorList>
    </citation>
    <scope>NUCLEOTIDE SEQUENCE [LARGE SCALE GENOMIC DNA]</scope>
    <source>
        <strain evidence="2 3">Vaf18</strain>
    </source>
</reference>
<keyword evidence="3" id="KW-1185">Reference proteome</keyword>
<dbReference type="Proteomes" id="UP000094969">
    <property type="component" value="Chromosome"/>
</dbReference>
<name>A0A1D7TZV8_9HYPH</name>
<feature type="region of interest" description="Disordered" evidence="1">
    <location>
        <begin position="59"/>
        <end position="78"/>
    </location>
</feature>
<proteinExistence type="predicted"/>
<evidence type="ECO:0000256" key="1">
    <source>
        <dbReference type="SAM" id="MobiDB-lite"/>
    </source>
</evidence>
<organism evidence="2 3">
    <name type="scientific">Bosea vaviloviae</name>
    <dbReference type="NCBI Taxonomy" id="1526658"/>
    <lineage>
        <taxon>Bacteria</taxon>
        <taxon>Pseudomonadati</taxon>
        <taxon>Pseudomonadota</taxon>
        <taxon>Alphaproteobacteria</taxon>
        <taxon>Hyphomicrobiales</taxon>
        <taxon>Boseaceae</taxon>
        <taxon>Bosea</taxon>
    </lineage>
</organism>
<dbReference type="AlphaFoldDB" id="A0A1D7TZV8"/>
<evidence type="ECO:0000313" key="2">
    <source>
        <dbReference type="EMBL" id="AOO80655.1"/>
    </source>
</evidence>
<accession>A0A1D7TZV8</accession>
<sequence>MLTVQPLASDPDQRSVRFGLVHLTSRERIIEAIHHYRWDLVPMPKSLLEARAAEAEATFRKQRPPAKKIQVNARNWTG</sequence>
<evidence type="ECO:0000313" key="3">
    <source>
        <dbReference type="Proteomes" id="UP000094969"/>
    </source>
</evidence>
<protein>
    <submittedName>
        <fullName evidence="2">Uncharacterized protein</fullName>
    </submittedName>
</protein>